<comment type="domain">
    <text evidence="8">The DHHC domain is required for palmitoyltransferase activity.</text>
</comment>
<keyword evidence="5 8" id="KW-0472">Membrane</keyword>
<keyword evidence="4 8" id="KW-1133">Transmembrane helix</keyword>
<accession>A0A8J2WY57</accession>
<comment type="subcellular location">
    <subcellularLocation>
        <location evidence="1">Membrane</location>
        <topology evidence="1">Multi-pass membrane protein</topology>
    </subcellularLocation>
</comment>
<comment type="similarity">
    <text evidence="7">Belongs to the DHHC palmitoyltransferase family. PFA5 subfamily.</text>
</comment>
<keyword evidence="6 8" id="KW-0012">Acyltransferase</keyword>
<feature type="transmembrane region" description="Helical" evidence="8">
    <location>
        <begin position="190"/>
        <end position="214"/>
    </location>
</feature>
<evidence type="ECO:0000256" key="4">
    <source>
        <dbReference type="ARBA" id="ARBA00022989"/>
    </source>
</evidence>
<keyword evidence="3 8" id="KW-0812">Transmembrane</keyword>
<feature type="transmembrane region" description="Helical" evidence="8">
    <location>
        <begin position="40"/>
        <end position="59"/>
    </location>
</feature>
<keyword evidence="2 8" id="KW-0808">Transferase</keyword>
<gene>
    <name evidence="10" type="ORF">PECAL_3P22170</name>
</gene>
<dbReference type="Pfam" id="PF01529">
    <property type="entry name" value="DHHC"/>
    <property type="match status" value="1"/>
</dbReference>
<evidence type="ECO:0000256" key="1">
    <source>
        <dbReference type="ARBA" id="ARBA00004141"/>
    </source>
</evidence>
<organism evidence="10 11">
    <name type="scientific">Pelagomonas calceolata</name>
    <dbReference type="NCBI Taxonomy" id="35677"/>
    <lineage>
        <taxon>Eukaryota</taxon>
        <taxon>Sar</taxon>
        <taxon>Stramenopiles</taxon>
        <taxon>Ochrophyta</taxon>
        <taxon>Pelagophyceae</taxon>
        <taxon>Pelagomonadales</taxon>
        <taxon>Pelagomonadaceae</taxon>
        <taxon>Pelagomonas</taxon>
    </lineage>
</organism>
<dbReference type="OrthoDB" id="9909019at2759"/>
<proteinExistence type="inferred from homology"/>
<feature type="domain" description="Palmitoyltransferase DHHC" evidence="9">
    <location>
        <begin position="138"/>
        <end position="212"/>
    </location>
</feature>
<dbReference type="GO" id="GO:0005794">
    <property type="term" value="C:Golgi apparatus"/>
    <property type="evidence" value="ECO:0007669"/>
    <property type="project" value="TreeGrafter"/>
</dbReference>
<keyword evidence="11" id="KW-1185">Reference proteome</keyword>
<evidence type="ECO:0000256" key="6">
    <source>
        <dbReference type="ARBA" id="ARBA00023315"/>
    </source>
</evidence>
<evidence type="ECO:0000256" key="8">
    <source>
        <dbReference type="RuleBase" id="RU079119"/>
    </source>
</evidence>
<dbReference type="GO" id="GO:0006612">
    <property type="term" value="P:protein targeting to membrane"/>
    <property type="evidence" value="ECO:0007669"/>
    <property type="project" value="TreeGrafter"/>
</dbReference>
<feature type="transmembrane region" description="Helical" evidence="8">
    <location>
        <begin position="226"/>
        <end position="253"/>
    </location>
</feature>
<evidence type="ECO:0000256" key="7">
    <source>
        <dbReference type="ARBA" id="ARBA00038298"/>
    </source>
</evidence>
<dbReference type="Proteomes" id="UP000789595">
    <property type="component" value="Unassembled WGS sequence"/>
</dbReference>
<feature type="transmembrane region" description="Helical" evidence="8">
    <location>
        <begin position="79"/>
        <end position="97"/>
    </location>
</feature>
<dbReference type="AlphaFoldDB" id="A0A8J2WY57"/>
<evidence type="ECO:0000313" key="11">
    <source>
        <dbReference type="Proteomes" id="UP000789595"/>
    </source>
</evidence>
<evidence type="ECO:0000256" key="5">
    <source>
        <dbReference type="ARBA" id="ARBA00023136"/>
    </source>
</evidence>
<dbReference type="InterPro" id="IPR039859">
    <property type="entry name" value="PFA4/ZDH16/20/ERF2-like"/>
</dbReference>
<dbReference type="GO" id="GO:0005783">
    <property type="term" value="C:endoplasmic reticulum"/>
    <property type="evidence" value="ECO:0007669"/>
    <property type="project" value="TreeGrafter"/>
</dbReference>
<evidence type="ECO:0000256" key="2">
    <source>
        <dbReference type="ARBA" id="ARBA00022679"/>
    </source>
</evidence>
<sequence length="270" mass="28838">MALLRVASDAQMDAEAPLEGIDWLKLPPLQKRGAERRTEAFTGVGVVLGIIAACIAGTHTGVQLMSCVPDHAFRRWLPLLVYGEASIALICLLGLMFDDSAVIKRSKLTCAPTPPSVKTWLQLAESSKGRKNITGDDGRVYCVRCHVWRPRDSRAHHCATCQRCVVDFDHHCGVFGRCIAGSGFRGNMKWFVTVIACGYAGAGTATASLLLGALKCGEIGAASYGQFGLVALLAYAGLAVAGWLVILACRCLASLVDCVSDRSERGLELV</sequence>
<evidence type="ECO:0000313" key="10">
    <source>
        <dbReference type="EMBL" id="CAH0372234.1"/>
    </source>
</evidence>
<dbReference type="PROSITE" id="PS50216">
    <property type="entry name" value="DHHC"/>
    <property type="match status" value="1"/>
</dbReference>
<comment type="caution">
    <text evidence="10">The sequence shown here is derived from an EMBL/GenBank/DDBJ whole genome shotgun (WGS) entry which is preliminary data.</text>
</comment>
<dbReference type="InterPro" id="IPR001594">
    <property type="entry name" value="Palmitoyltrfase_DHHC"/>
</dbReference>
<dbReference type="GO" id="GO:0019706">
    <property type="term" value="F:protein-cysteine S-palmitoyltransferase activity"/>
    <property type="evidence" value="ECO:0007669"/>
    <property type="project" value="UniProtKB-EC"/>
</dbReference>
<dbReference type="EC" id="2.3.1.225" evidence="8"/>
<comment type="catalytic activity">
    <reaction evidence="8">
        <text>L-cysteinyl-[protein] + hexadecanoyl-CoA = S-hexadecanoyl-L-cysteinyl-[protein] + CoA</text>
        <dbReference type="Rhea" id="RHEA:36683"/>
        <dbReference type="Rhea" id="RHEA-COMP:10131"/>
        <dbReference type="Rhea" id="RHEA-COMP:11032"/>
        <dbReference type="ChEBI" id="CHEBI:29950"/>
        <dbReference type="ChEBI" id="CHEBI:57287"/>
        <dbReference type="ChEBI" id="CHEBI:57379"/>
        <dbReference type="ChEBI" id="CHEBI:74151"/>
        <dbReference type="EC" id="2.3.1.225"/>
    </reaction>
</comment>
<protein>
    <recommendedName>
        <fullName evidence="8">Palmitoyltransferase</fullName>
        <ecNumber evidence="8">2.3.1.225</ecNumber>
    </recommendedName>
</protein>
<dbReference type="GO" id="GO:0016020">
    <property type="term" value="C:membrane"/>
    <property type="evidence" value="ECO:0007669"/>
    <property type="project" value="UniProtKB-SubCell"/>
</dbReference>
<dbReference type="EMBL" id="CAKKNE010000003">
    <property type="protein sequence ID" value="CAH0372234.1"/>
    <property type="molecule type" value="Genomic_DNA"/>
</dbReference>
<evidence type="ECO:0000256" key="3">
    <source>
        <dbReference type="ARBA" id="ARBA00022692"/>
    </source>
</evidence>
<reference evidence="10" key="1">
    <citation type="submission" date="2021-11" db="EMBL/GenBank/DDBJ databases">
        <authorList>
            <consortium name="Genoscope - CEA"/>
            <person name="William W."/>
        </authorList>
    </citation>
    <scope>NUCLEOTIDE SEQUENCE</scope>
</reference>
<evidence type="ECO:0000259" key="9">
    <source>
        <dbReference type="Pfam" id="PF01529"/>
    </source>
</evidence>
<dbReference type="PANTHER" id="PTHR22883:SF23">
    <property type="entry name" value="PALMITOYLTRANSFERASE ZDHHC6"/>
    <property type="match status" value="1"/>
</dbReference>
<dbReference type="PANTHER" id="PTHR22883">
    <property type="entry name" value="ZINC FINGER DHHC DOMAIN CONTAINING PROTEIN"/>
    <property type="match status" value="1"/>
</dbReference>
<name>A0A8J2WY57_9STRA</name>